<keyword evidence="2" id="KW-0813">Transport</keyword>
<dbReference type="PANTHER" id="PTHR33281:SF19">
    <property type="entry name" value="VOLTAGE-DEPENDENT ANION CHANNEL-FORMING PROTEIN YNEE"/>
    <property type="match status" value="1"/>
</dbReference>
<keyword evidence="6" id="KW-0406">Ion transport</keyword>
<evidence type="ECO:0000256" key="6">
    <source>
        <dbReference type="ARBA" id="ARBA00023065"/>
    </source>
</evidence>
<evidence type="ECO:0000313" key="10">
    <source>
        <dbReference type="EMBL" id="KAL2044654.1"/>
    </source>
</evidence>
<keyword evidence="11" id="KW-1185">Reference proteome</keyword>
<evidence type="ECO:0000256" key="3">
    <source>
        <dbReference type="ARBA" id="ARBA00022475"/>
    </source>
</evidence>
<evidence type="ECO:0000256" key="4">
    <source>
        <dbReference type="ARBA" id="ARBA00022692"/>
    </source>
</evidence>
<comment type="caution">
    <text evidence="10">The sequence shown here is derived from an EMBL/GenBank/DDBJ whole genome shotgun (WGS) entry which is preliminary data.</text>
</comment>
<feature type="transmembrane region" description="Helical" evidence="9">
    <location>
        <begin position="353"/>
        <end position="372"/>
    </location>
</feature>
<dbReference type="EMBL" id="JBEFKJ010000008">
    <property type="protein sequence ID" value="KAL2044654.1"/>
    <property type="molecule type" value="Genomic_DNA"/>
</dbReference>
<name>A0ABR4AFR6_9LECA</name>
<dbReference type="Pfam" id="PF25539">
    <property type="entry name" value="Bestrophin_2"/>
    <property type="match status" value="1"/>
</dbReference>
<comment type="subcellular location">
    <subcellularLocation>
        <location evidence="1">Cell membrane</location>
        <topology evidence="1">Multi-pass membrane protein</topology>
    </subcellularLocation>
</comment>
<evidence type="ECO:0000256" key="2">
    <source>
        <dbReference type="ARBA" id="ARBA00022448"/>
    </source>
</evidence>
<dbReference type="Proteomes" id="UP001590950">
    <property type="component" value="Unassembled WGS sequence"/>
</dbReference>
<proteinExistence type="predicted"/>
<evidence type="ECO:0000256" key="8">
    <source>
        <dbReference type="SAM" id="MobiDB-lite"/>
    </source>
</evidence>
<keyword evidence="4 9" id="KW-0812">Transmembrane</keyword>
<feature type="transmembrane region" description="Helical" evidence="9">
    <location>
        <begin position="326"/>
        <end position="347"/>
    </location>
</feature>
<evidence type="ECO:0000256" key="9">
    <source>
        <dbReference type="SAM" id="Phobius"/>
    </source>
</evidence>
<dbReference type="PANTHER" id="PTHR33281">
    <property type="entry name" value="UPF0187 PROTEIN YNEE"/>
    <property type="match status" value="1"/>
</dbReference>
<accession>A0ABR4AFR6</accession>
<gene>
    <name evidence="10" type="ORF">N7G274_002428</name>
</gene>
<keyword evidence="7 9" id="KW-0472">Membrane</keyword>
<keyword evidence="3" id="KW-1003">Cell membrane</keyword>
<evidence type="ECO:0000256" key="7">
    <source>
        <dbReference type="ARBA" id="ARBA00023136"/>
    </source>
</evidence>
<feature type="transmembrane region" description="Helical" evidence="9">
    <location>
        <begin position="89"/>
        <end position="109"/>
    </location>
</feature>
<protein>
    <submittedName>
        <fullName evidence="10">Uncharacterized protein</fullName>
    </submittedName>
</protein>
<keyword evidence="5 9" id="KW-1133">Transmembrane helix</keyword>
<evidence type="ECO:0000256" key="1">
    <source>
        <dbReference type="ARBA" id="ARBA00004651"/>
    </source>
</evidence>
<sequence length="468" mass="52440">MSAATTIRTQVSDEIPDQDKWLKTPRFDVNSQSPYPRDQSPDPNQRLRPLNRRHTSLNIAEFITEPLDIEKHSKVPYFLRMRGSIAPRMIVPLIFVACWATIITCISQFVKPLVVSSLLLTVLGFVVGLGISFRTSSAYERYVDGRKYWGQLIQTSRDLSRHIWIHVKERHEEDPAKGKADLLGKLTALNLITAFAVSLKRKLRFEPFTNYDDLEQLVAHLSTFAAEATETGIAPHKDPSIQKAVGAYLGLTMAESNPRKLIKRSQKNLGNLPLEILTYLSAYIDSLLSEGTLSNGAQEAMVMTNLASFNEVLSGTERILNTPLPIAYSIAISQITWVYVLALPFQLWDSLRWITIPGTVIGAYIILGIAAIGREIEDPFGHDVNDLPLDTFCRQIAAEIDVIASKAPPKPEDFIKSPKNRVLYSLSYEAWNAKSIRDIRDTLKSKANATPIKTECSSMTKEHIPHTV</sequence>
<reference evidence="10 11" key="1">
    <citation type="submission" date="2024-09" db="EMBL/GenBank/DDBJ databases">
        <title>Rethinking Asexuality: The Enigmatic Case of Functional Sexual Genes in Lepraria (Stereocaulaceae).</title>
        <authorList>
            <person name="Doellman M."/>
            <person name="Sun Y."/>
            <person name="Barcenas-Pena A."/>
            <person name="Lumbsch H.T."/>
            <person name="Grewe F."/>
        </authorList>
    </citation>
    <scope>NUCLEOTIDE SEQUENCE [LARGE SCALE GENOMIC DNA]</scope>
    <source>
        <strain evidence="10 11">Mercado 3170</strain>
    </source>
</reference>
<evidence type="ECO:0000256" key="5">
    <source>
        <dbReference type="ARBA" id="ARBA00022989"/>
    </source>
</evidence>
<organism evidence="10 11">
    <name type="scientific">Stereocaulon virgatum</name>
    <dbReference type="NCBI Taxonomy" id="373712"/>
    <lineage>
        <taxon>Eukaryota</taxon>
        <taxon>Fungi</taxon>
        <taxon>Dikarya</taxon>
        <taxon>Ascomycota</taxon>
        <taxon>Pezizomycotina</taxon>
        <taxon>Lecanoromycetes</taxon>
        <taxon>OSLEUM clade</taxon>
        <taxon>Lecanoromycetidae</taxon>
        <taxon>Lecanorales</taxon>
        <taxon>Lecanorineae</taxon>
        <taxon>Stereocaulaceae</taxon>
        <taxon>Stereocaulon</taxon>
    </lineage>
</organism>
<dbReference type="InterPro" id="IPR044669">
    <property type="entry name" value="YneE/VCCN1/2-like"/>
</dbReference>
<feature type="region of interest" description="Disordered" evidence="8">
    <location>
        <begin position="25"/>
        <end position="50"/>
    </location>
</feature>
<feature type="transmembrane region" description="Helical" evidence="9">
    <location>
        <begin position="115"/>
        <end position="133"/>
    </location>
</feature>
<evidence type="ECO:0000313" key="11">
    <source>
        <dbReference type="Proteomes" id="UP001590950"/>
    </source>
</evidence>